<dbReference type="EMBL" id="MAEI02000001">
    <property type="protein sequence ID" value="MEO1781709.1"/>
    <property type="molecule type" value="Genomic_DNA"/>
</dbReference>
<evidence type="ECO:0000313" key="1">
    <source>
        <dbReference type="EMBL" id="MEO1781709.1"/>
    </source>
</evidence>
<dbReference type="RefSeq" id="WP_161868427.1">
    <property type="nucleotide sequence ID" value="NZ_JBMRGR010000002.1"/>
</dbReference>
<proteinExistence type="predicted"/>
<keyword evidence="2" id="KW-1185">Reference proteome</keyword>
<evidence type="ECO:0008006" key="3">
    <source>
        <dbReference type="Google" id="ProtNLM"/>
    </source>
</evidence>
<comment type="caution">
    <text evidence="1">The sequence shown here is derived from an EMBL/GenBank/DDBJ whole genome shotgun (WGS) entry which is preliminary data.</text>
</comment>
<dbReference type="Pfam" id="PF16110">
    <property type="entry name" value="DUF4828"/>
    <property type="match status" value="1"/>
</dbReference>
<accession>A0ABV0F0Z2</accession>
<protein>
    <recommendedName>
        <fullName evidence="3">DUF4828 domain-containing protein</fullName>
    </recommendedName>
</protein>
<dbReference type="Proteomes" id="UP001429357">
    <property type="component" value="Unassembled WGS sequence"/>
</dbReference>
<dbReference type="InterPro" id="IPR032254">
    <property type="entry name" value="DUF4828"/>
</dbReference>
<sequence length="119" mass="13827">MKKRFPILLGISVITGVVSSLVVRHKKQPITNYYHDYVGTWRYQKNNRQPEVVVSVTPEYQLLFQDRPEPVAIVELSPHRLVFLDKMGYHIIFEKKGDKLTFYDETDGTSYPLTPVTAE</sequence>
<reference evidence="1" key="2">
    <citation type="submission" date="2024-02" db="EMBL/GenBank/DDBJ databases">
        <title>The Genome Sequence of Enterococcus diestrammenae JM9A.</title>
        <authorList>
            <person name="Earl A."/>
            <person name="Manson A."/>
            <person name="Gilmore M."/>
            <person name="Sanders J."/>
            <person name="Shea T."/>
            <person name="Howe W."/>
            <person name="Livny J."/>
            <person name="Cuomo C."/>
            <person name="Neafsey D."/>
            <person name="Birren B."/>
        </authorList>
    </citation>
    <scope>NUCLEOTIDE SEQUENCE</scope>
    <source>
        <strain evidence="1">JM9A</strain>
    </source>
</reference>
<evidence type="ECO:0000313" key="2">
    <source>
        <dbReference type="Proteomes" id="UP001429357"/>
    </source>
</evidence>
<name>A0ABV0F0Z2_9ENTE</name>
<organism evidence="1 2">
    <name type="scientific">Enterococcus diestrammenae</name>
    <dbReference type="NCBI Taxonomy" id="1155073"/>
    <lineage>
        <taxon>Bacteria</taxon>
        <taxon>Bacillati</taxon>
        <taxon>Bacillota</taxon>
        <taxon>Bacilli</taxon>
        <taxon>Lactobacillales</taxon>
        <taxon>Enterococcaceae</taxon>
        <taxon>Enterococcus</taxon>
    </lineage>
</organism>
<gene>
    <name evidence="1" type="ORF">BAU18_001296</name>
</gene>
<reference evidence="1" key="1">
    <citation type="submission" date="2016-06" db="EMBL/GenBank/DDBJ databases">
        <authorList>
            <person name="Van Tyne D."/>
        </authorList>
    </citation>
    <scope>NUCLEOTIDE SEQUENCE</scope>
    <source>
        <strain evidence="1">JM9A</strain>
    </source>
</reference>